<evidence type="ECO:0000313" key="1">
    <source>
        <dbReference type="EMBL" id="TDY62970.1"/>
    </source>
</evidence>
<dbReference type="RefSeq" id="WP_133956654.1">
    <property type="nucleotide sequence ID" value="NZ_SORI01000003.1"/>
</dbReference>
<evidence type="ECO:0000313" key="2">
    <source>
        <dbReference type="Proteomes" id="UP000295066"/>
    </source>
</evidence>
<proteinExistence type="predicted"/>
<dbReference type="OrthoDB" id="276816at2"/>
<dbReference type="AlphaFoldDB" id="A0A4R8MBD2"/>
<dbReference type="SUPFAM" id="SSF160246">
    <property type="entry name" value="EspE N-terminal domain-like"/>
    <property type="match status" value="1"/>
</dbReference>
<evidence type="ECO:0008006" key="3">
    <source>
        <dbReference type="Google" id="ProtNLM"/>
    </source>
</evidence>
<keyword evidence="2" id="KW-1185">Reference proteome</keyword>
<name>A0A4R8MBD2_9BACT</name>
<gene>
    <name evidence="1" type="ORF">C8D99_103190</name>
</gene>
<reference evidence="1 2" key="1">
    <citation type="submission" date="2019-03" db="EMBL/GenBank/DDBJ databases">
        <title>Genomic Encyclopedia of Type Strains, Phase IV (KMG-IV): sequencing the most valuable type-strain genomes for metagenomic binning, comparative biology and taxonomic classification.</title>
        <authorList>
            <person name="Goeker M."/>
        </authorList>
    </citation>
    <scope>NUCLEOTIDE SEQUENCE [LARGE SCALE GENOMIC DNA]</scope>
    <source>
        <strain evidence="1 2">DSM 25964</strain>
    </source>
</reference>
<accession>A0A4R8MBD2</accession>
<comment type="caution">
    <text evidence="1">The sequence shown here is derived from an EMBL/GenBank/DDBJ whole genome shotgun (WGS) entry which is preliminary data.</text>
</comment>
<organism evidence="1 2">
    <name type="scientific">Aminivibrio pyruvatiphilus</name>
    <dbReference type="NCBI Taxonomy" id="1005740"/>
    <lineage>
        <taxon>Bacteria</taxon>
        <taxon>Thermotogati</taxon>
        <taxon>Synergistota</taxon>
        <taxon>Synergistia</taxon>
        <taxon>Synergistales</taxon>
        <taxon>Aminobacteriaceae</taxon>
        <taxon>Aminivibrio</taxon>
    </lineage>
</organism>
<dbReference type="EMBL" id="SORI01000003">
    <property type="protein sequence ID" value="TDY62970.1"/>
    <property type="molecule type" value="Genomic_DNA"/>
</dbReference>
<dbReference type="Proteomes" id="UP000295066">
    <property type="component" value="Unassembled WGS sequence"/>
</dbReference>
<protein>
    <recommendedName>
        <fullName evidence="3">Chemotaxis phosphatase CheX-like protein</fullName>
    </recommendedName>
</protein>
<dbReference type="InterPro" id="IPR037257">
    <property type="entry name" value="T2SS_E_N_sf"/>
</dbReference>
<sequence>MFSRHFGQFLLQEGIVTPQTLSRALARLSDVRPLVGILALARDFMTPAQVREVNRIQKREDKRFGQIAIEKGYLTAEKLEELLSAQKNEHVLLGQILVEDRILSHEGLVRALELYREKSGLSPEGYEAMTGGDTDRAVASVLAGQPGGKNSLVRAWAELFVRNVIRFVDPAAALDPLAEKGNGELITFLQPMKGDRELAVFISAEKNVLADLARRFSDLASGSYDEMARAAVEEFLNVSNGLFTVNCSDRGIELDLLPQEEVPRDDPRLRKKPDGLLPLLLPEGILWAGILC</sequence>